<dbReference type="SUPFAM" id="SSF102114">
    <property type="entry name" value="Radical SAM enzymes"/>
    <property type="match status" value="1"/>
</dbReference>
<dbReference type="InterPro" id="IPR058374">
    <property type="entry name" value="DUF8061"/>
</dbReference>
<dbReference type="InterPro" id="IPR007197">
    <property type="entry name" value="rSAM"/>
</dbReference>
<evidence type="ECO:0000256" key="2">
    <source>
        <dbReference type="ARBA" id="ARBA00022723"/>
    </source>
</evidence>
<name>A0A0W8F7R6_9ZZZZ</name>
<dbReference type="SFLD" id="SFLDG01108">
    <property type="entry name" value="Uncharacterised_Radical_SAM_Su"/>
    <property type="match status" value="1"/>
</dbReference>
<dbReference type="AlphaFoldDB" id="A0A0W8F7R6"/>
<sequence length="348" mass="38747">MLQWQSDSVGSIYNYLSPGCQICRQGAGLVLFVTGRCERGCFYCPISEDRRGKDVAYADEQPVGELADILSEGRAIGALGTGITGGEPLLRLDYVLDCIRALKEEFGSEHHIHLYTGILPNRSVLERLVRAGLDEIRFHPPDEEWSDPVGLKEVLEEAKALGLQAGVEIPAYKPAPQIVHAVREADAFLNLNELEFSETNFSRLMEEGFLPLDLGCGAEGSEEMARGYLLDDIKVHYCPSRFKDAVQLRERLRRRAERTSRPLDYITEEGTIIHGIIEGKEGDLKSALGIIDGLEVPAEMYSCLEGRIEIAAWILEEICPDLEGCKCDLCIIERYPLQDGPVVERIPL</sequence>
<dbReference type="PANTHER" id="PTHR43288">
    <property type="entry name" value="BIOTIN SYNTHASE-RELATED PROTEIN, RADICAL SAM SUPERFAMILY"/>
    <property type="match status" value="1"/>
</dbReference>
<dbReference type="SFLD" id="SFLDS00029">
    <property type="entry name" value="Radical_SAM"/>
    <property type="match status" value="1"/>
</dbReference>
<keyword evidence="2" id="KW-0479">Metal-binding</keyword>
<dbReference type="GO" id="GO:0051536">
    <property type="term" value="F:iron-sulfur cluster binding"/>
    <property type="evidence" value="ECO:0007669"/>
    <property type="project" value="UniProtKB-KW"/>
</dbReference>
<evidence type="ECO:0000259" key="5">
    <source>
        <dbReference type="PROSITE" id="PS51918"/>
    </source>
</evidence>
<keyword evidence="1" id="KW-0949">S-adenosyl-L-methionine</keyword>
<keyword evidence="4" id="KW-0411">Iron-sulfur</keyword>
<dbReference type="CDD" id="cd01335">
    <property type="entry name" value="Radical_SAM"/>
    <property type="match status" value="1"/>
</dbReference>
<dbReference type="GO" id="GO:0046872">
    <property type="term" value="F:metal ion binding"/>
    <property type="evidence" value="ECO:0007669"/>
    <property type="project" value="UniProtKB-KW"/>
</dbReference>
<dbReference type="InterPro" id="IPR040087">
    <property type="entry name" value="MJ0021-like"/>
</dbReference>
<evidence type="ECO:0000256" key="1">
    <source>
        <dbReference type="ARBA" id="ARBA00022691"/>
    </source>
</evidence>
<keyword evidence="3" id="KW-0408">Iron</keyword>
<accession>A0A0W8F7R6</accession>
<dbReference type="GO" id="GO:0003824">
    <property type="term" value="F:catalytic activity"/>
    <property type="evidence" value="ECO:0007669"/>
    <property type="project" value="InterPro"/>
</dbReference>
<evidence type="ECO:0000313" key="6">
    <source>
        <dbReference type="EMBL" id="KUG16909.1"/>
    </source>
</evidence>
<feature type="domain" description="Radical SAM core" evidence="5">
    <location>
        <begin position="22"/>
        <end position="255"/>
    </location>
</feature>
<dbReference type="Gene3D" id="3.20.20.70">
    <property type="entry name" value="Aldolase class I"/>
    <property type="match status" value="1"/>
</dbReference>
<dbReference type="InterPro" id="IPR058240">
    <property type="entry name" value="rSAM_sf"/>
</dbReference>
<proteinExistence type="predicted"/>
<dbReference type="PANTHER" id="PTHR43288:SF1">
    <property type="entry name" value="GLYCYL-RADICAL ENZYME ACTIVATING ENZYME MJ0021-RELATED"/>
    <property type="match status" value="1"/>
</dbReference>
<dbReference type="Pfam" id="PF04055">
    <property type="entry name" value="Radical_SAM"/>
    <property type="match status" value="1"/>
</dbReference>
<protein>
    <recommendedName>
        <fullName evidence="5">Radical SAM core domain-containing protein</fullName>
    </recommendedName>
</protein>
<organism evidence="6">
    <name type="scientific">hydrocarbon metagenome</name>
    <dbReference type="NCBI Taxonomy" id="938273"/>
    <lineage>
        <taxon>unclassified sequences</taxon>
        <taxon>metagenomes</taxon>
        <taxon>ecological metagenomes</taxon>
    </lineage>
</organism>
<reference evidence="6" key="1">
    <citation type="journal article" date="2015" name="Proc. Natl. Acad. Sci. U.S.A.">
        <title>Networks of energetic and metabolic interactions define dynamics in microbial communities.</title>
        <authorList>
            <person name="Embree M."/>
            <person name="Liu J.K."/>
            <person name="Al-Bassam M.M."/>
            <person name="Zengler K."/>
        </authorList>
    </citation>
    <scope>NUCLEOTIDE SEQUENCE</scope>
</reference>
<dbReference type="Pfam" id="PF26257">
    <property type="entry name" value="DUF8061"/>
    <property type="match status" value="1"/>
</dbReference>
<dbReference type="EMBL" id="LNQE01001474">
    <property type="protein sequence ID" value="KUG16909.1"/>
    <property type="molecule type" value="Genomic_DNA"/>
</dbReference>
<evidence type="ECO:0000256" key="3">
    <source>
        <dbReference type="ARBA" id="ARBA00023004"/>
    </source>
</evidence>
<gene>
    <name evidence="6" type="ORF">ASZ90_013418</name>
</gene>
<comment type="caution">
    <text evidence="6">The sequence shown here is derived from an EMBL/GenBank/DDBJ whole genome shotgun (WGS) entry which is preliminary data.</text>
</comment>
<dbReference type="PROSITE" id="PS51918">
    <property type="entry name" value="RADICAL_SAM"/>
    <property type="match status" value="1"/>
</dbReference>
<evidence type="ECO:0000256" key="4">
    <source>
        <dbReference type="ARBA" id="ARBA00023014"/>
    </source>
</evidence>
<dbReference type="InterPro" id="IPR013785">
    <property type="entry name" value="Aldolase_TIM"/>
</dbReference>